<dbReference type="AlphaFoldDB" id="A0AAW9R1P9"/>
<keyword evidence="2" id="KW-1185">Reference proteome</keyword>
<protein>
    <submittedName>
        <fullName evidence="1">Uncharacterized protein</fullName>
    </submittedName>
</protein>
<sequence>MIFPVLIEKLALPLLDWATAIAQALGHVAQGTLCADPAPNRAADAD</sequence>
<evidence type="ECO:0000313" key="1">
    <source>
        <dbReference type="EMBL" id="MEJ1249285.1"/>
    </source>
</evidence>
<name>A0AAW9R1P9_9GAMM</name>
<dbReference type="Proteomes" id="UP001364472">
    <property type="component" value="Unassembled WGS sequence"/>
</dbReference>
<dbReference type="EMBL" id="JBBDHC010000007">
    <property type="protein sequence ID" value="MEJ1249285.1"/>
    <property type="molecule type" value="Genomic_DNA"/>
</dbReference>
<gene>
    <name evidence="1" type="ORF">WB794_06315</name>
</gene>
<evidence type="ECO:0000313" key="2">
    <source>
        <dbReference type="Proteomes" id="UP001364472"/>
    </source>
</evidence>
<proteinExistence type="predicted"/>
<comment type="caution">
    <text evidence="1">The sequence shown here is derived from an EMBL/GenBank/DDBJ whole genome shotgun (WGS) entry which is preliminary data.</text>
</comment>
<dbReference type="RefSeq" id="WP_337335003.1">
    <property type="nucleotide sequence ID" value="NZ_JBBDHC010000007.1"/>
</dbReference>
<organism evidence="1 2">
    <name type="scientific">Denitratimonas tolerans</name>
    <dbReference type="NCBI Taxonomy" id="1338420"/>
    <lineage>
        <taxon>Bacteria</taxon>
        <taxon>Pseudomonadati</taxon>
        <taxon>Pseudomonadota</taxon>
        <taxon>Gammaproteobacteria</taxon>
        <taxon>Lysobacterales</taxon>
        <taxon>Lysobacteraceae</taxon>
        <taxon>Denitratimonas</taxon>
    </lineage>
</organism>
<accession>A0AAW9R1P9</accession>
<reference evidence="1 2" key="1">
    <citation type="journal article" date="2016" name="Antonie Van Leeuwenhoek">
        <title>Denitratimonas tolerans gen. nov., sp. nov., a denitrifying bacterium isolated from a bioreactor for tannery wastewater treatment.</title>
        <authorList>
            <person name="Han S.I."/>
            <person name="Kim J.O."/>
            <person name="Lee Y.R."/>
            <person name="Ekpeghere K.I."/>
            <person name="Koh S.C."/>
            <person name="Whang K.S."/>
        </authorList>
    </citation>
    <scope>NUCLEOTIDE SEQUENCE [LARGE SCALE GENOMIC DNA]</scope>
    <source>
        <strain evidence="1 2">KACC 17565</strain>
    </source>
</reference>